<dbReference type="GO" id="GO:0005737">
    <property type="term" value="C:cytoplasm"/>
    <property type="evidence" value="ECO:0007669"/>
    <property type="project" value="UniProtKB-ARBA"/>
</dbReference>
<keyword evidence="5" id="KW-0391">Immunity</keyword>
<evidence type="ECO:0000256" key="5">
    <source>
        <dbReference type="ARBA" id="ARBA00022859"/>
    </source>
</evidence>
<dbReference type="InterPro" id="IPR058030">
    <property type="entry name" value="TRIM8/14/16/25/29/45/65_CC"/>
</dbReference>
<dbReference type="AlphaFoldDB" id="A0A8C4SZQ7"/>
<dbReference type="SMART" id="SM00184">
    <property type="entry name" value="RING"/>
    <property type="match status" value="1"/>
</dbReference>
<dbReference type="PANTHER" id="PTHR25465:SF77">
    <property type="entry name" value="E3 UBIQUITIN_ISG15 LIGASE TRIM25"/>
    <property type="match status" value="1"/>
</dbReference>
<dbReference type="GeneID" id="114664645"/>
<keyword evidence="11" id="KW-1185">Reference proteome</keyword>
<protein>
    <submittedName>
        <fullName evidence="10">Tripartite motif containing 25</fullName>
    </submittedName>
</protein>
<dbReference type="CDD" id="cd19776">
    <property type="entry name" value="Bbox2_TRIM25_C-IV"/>
    <property type="match status" value="1"/>
</dbReference>
<dbReference type="PRINTS" id="PR01407">
    <property type="entry name" value="BUTYPHLNCDUF"/>
</dbReference>
<evidence type="ECO:0000256" key="1">
    <source>
        <dbReference type="ARBA" id="ARBA00022588"/>
    </source>
</evidence>
<evidence type="ECO:0000313" key="10">
    <source>
        <dbReference type="Ensembl" id="ENSECRP00000023278.1"/>
    </source>
</evidence>
<dbReference type="InterPro" id="IPR051051">
    <property type="entry name" value="E3_ubiq-ligase_TRIM/RNF"/>
</dbReference>
<dbReference type="GO" id="GO:0008270">
    <property type="term" value="F:zinc ion binding"/>
    <property type="evidence" value="ECO:0007669"/>
    <property type="project" value="UniProtKB-KW"/>
</dbReference>
<dbReference type="Pfam" id="PF00622">
    <property type="entry name" value="SPRY"/>
    <property type="match status" value="1"/>
</dbReference>
<evidence type="ECO:0000256" key="3">
    <source>
        <dbReference type="ARBA" id="ARBA00022771"/>
    </source>
</evidence>
<dbReference type="InterPro" id="IPR027370">
    <property type="entry name" value="Znf-RING_euk"/>
</dbReference>
<dbReference type="InterPro" id="IPR013320">
    <property type="entry name" value="ConA-like_dom_sf"/>
</dbReference>
<dbReference type="InterPro" id="IPR003879">
    <property type="entry name" value="Butyrophylin_SPRY"/>
</dbReference>
<dbReference type="Gene3D" id="4.10.830.40">
    <property type="match status" value="1"/>
</dbReference>
<dbReference type="Gene3D" id="2.60.120.920">
    <property type="match status" value="1"/>
</dbReference>
<keyword evidence="2" id="KW-0479">Metal-binding</keyword>
<evidence type="ECO:0000256" key="4">
    <source>
        <dbReference type="ARBA" id="ARBA00022833"/>
    </source>
</evidence>
<dbReference type="InterPro" id="IPR017907">
    <property type="entry name" value="Znf_RING_CS"/>
</dbReference>
<dbReference type="RefSeq" id="XP_028674672.1">
    <property type="nucleotide sequence ID" value="XM_028818839.2"/>
</dbReference>
<feature type="compositionally biased region" description="Pro residues" evidence="7">
    <location>
        <begin position="443"/>
        <end position="452"/>
    </location>
</feature>
<name>A0A8C4SZQ7_ERPCA</name>
<evidence type="ECO:0000259" key="8">
    <source>
        <dbReference type="PROSITE" id="PS50089"/>
    </source>
</evidence>
<dbReference type="CDD" id="cd16597">
    <property type="entry name" value="RING-HC_TRIM25_C-IV"/>
    <property type="match status" value="1"/>
</dbReference>
<dbReference type="PROSITE" id="PS50089">
    <property type="entry name" value="ZF_RING_2"/>
    <property type="match status" value="1"/>
</dbReference>
<dbReference type="SUPFAM" id="SSF57850">
    <property type="entry name" value="RING/U-box"/>
    <property type="match status" value="1"/>
</dbReference>
<evidence type="ECO:0000256" key="7">
    <source>
        <dbReference type="SAM" id="MobiDB-lite"/>
    </source>
</evidence>
<accession>A0A8C4SZQ7</accession>
<feature type="compositionally biased region" description="Basic and acidic residues" evidence="7">
    <location>
        <begin position="414"/>
        <end position="428"/>
    </location>
</feature>
<dbReference type="Pfam" id="PF13765">
    <property type="entry name" value="PRY"/>
    <property type="match status" value="1"/>
</dbReference>
<reference evidence="10" key="1">
    <citation type="submission" date="2021-06" db="EMBL/GenBank/DDBJ databases">
        <authorList>
            <consortium name="Wellcome Sanger Institute Data Sharing"/>
        </authorList>
    </citation>
    <scope>NUCLEOTIDE SEQUENCE [LARGE SCALE GENOMIC DNA]</scope>
</reference>
<evidence type="ECO:0000259" key="9">
    <source>
        <dbReference type="PROSITE" id="PS50188"/>
    </source>
</evidence>
<dbReference type="PROSITE" id="PS00518">
    <property type="entry name" value="ZF_RING_1"/>
    <property type="match status" value="1"/>
</dbReference>
<sequence>MAGQRDKLMSSSDELMPSMSLMSLSDELTCSICLSIFDNPVTTPCGHNFCLSCLEMTWVTTQLVALGFDCPQCRQHYQTKPDLKKNTVLCSVVETFYKSTKGHPASMAPRVDPMPVLCDTCMVQRAAKTCLTCMASYCESHIVPHRESPAFLGHQLTEPLTDLKDRICQQHYKNMEFFCKDHCCCICSHCLPSHKTCNFETMEMARAEKEREFRNIIVLLNAHSEKFSSVISEMNNLEKSIKDCADKRKSAIKAEFRSIKDLLDKEENIALHVVDKEEIGAQNRLRSLMQKMSNSSESLNNYKAVVENVLQQTENISFLQTKANLPEAMKISPYAPKINIDSKQLLMQMSTAAALRNFLSQLMSQPLEKRGQLLTSAFKEPSAMNVSEPSVNLPGKTQPDAYKKPAQSKQKQKKNSDQKPAEPKEAKKSASAKKQPQKEPVCAPSPEPPKGCPPTMRHELLQYSSTLTLDFKTAHRRIGLSENCTIASISDDQLAYPESPARFSVCSQILCTKGFSQGRHYWEVKLSCSNFCAIGIAYNSIDRKGASSKLGRNKESWCVEWFNVRVSAWHNNQEIVLPAISPSRVGVFLDCEEGSVTFYNIADRATPFHKFACQFQETIYPAFWLFSNGSKITLCKLAA</sequence>
<dbReference type="Pfam" id="PF13445">
    <property type="entry name" value="zf-RING_UBOX"/>
    <property type="match status" value="1"/>
</dbReference>
<reference evidence="10" key="3">
    <citation type="submission" date="2025-09" db="UniProtKB">
        <authorList>
            <consortium name="Ensembl"/>
        </authorList>
    </citation>
    <scope>IDENTIFICATION</scope>
</reference>
<dbReference type="GeneTree" id="ENSGT00940000164979"/>
<reference evidence="10" key="2">
    <citation type="submission" date="2025-08" db="UniProtKB">
        <authorList>
            <consortium name="Ensembl"/>
        </authorList>
    </citation>
    <scope>IDENTIFICATION</scope>
</reference>
<evidence type="ECO:0000256" key="6">
    <source>
        <dbReference type="PROSITE-ProRule" id="PRU00175"/>
    </source>
</evidence>
<organism evidence="10 11">
    <name type="scientific">Erpetoichthys calabaricus</name>
    <name type="common">Rope fish</name>
    <name type="synonym">Calamoichthys calabaricus</name>
    <dbReference type="NCBI Taxonomy" id="27687"/>
    <lineage>
        <taxon>Eukaryota</taxon>
        <taxon>Metazoa</taxon>
        <taxon>Chordata</taxon>
        <taxon>Craniata</taxon>
        <taxon>Vertebrata</taxon>
        <taxon>Euteleostomi</taxon>
        <taxon>Actinopterygii</taxon>
        <taxon>Polypteriformes</taxon>
        <taxon>Polypteridae</taxon>
        <taxon>Erpetoichthys</taxon>
    </lineage>
</organism>
<dbReference type="Ensembl" id="ENSECRT00000023781.1">
    <property type="protein sequence ID" value="ENSECRP00000023278.1"/>
    <property type="gene ID" value="ENSECRG00000015761.1"/>
</dbReference>
<feature type="domain" description="RING-type" evidence="8">
    <location>
        <begin position="30"/>
        <end position="74"/>
    </location>
</feature>
<feature type="region of interest" description="Disordered" evidence="7">
    <location>
        <begin position="380"/>
        <end position="457"/>
    </location>
</feature>
<feature type="domain" description="B30.2/SPRY" evidence="9">
    <location>
        <begin position="447"/>
        <end position="639"/>
    </location>
</feature>
<dbReference type="InterPro" id="IPR003877">
    <property type="entry name" value="SPRY_dom"/>
</dbReference>
<dbReference type="InterPro" id="IPR001841">
    <property type="entry name" value="Znf_RING"/>
</dbReference>
<keyword evidence="3 6" id="KW-0863">Zinc-finger</keyword>
<dbReference type="SMART" id="SM00449">
    <property type="entry name" value="SPRY"/>
    <property type="match status" value="1"/>
</dbReference>
<dbReference type="Pfam" id="PF25600">
    <property type="entry name" value="TRIM_CC"/>
    <property type="match status" value="1"/>
</dbReference>
<dbReference type="Gene3D" id="3.30.160.60">
    <property type="entry name" value="Classic Zinc Finger"/>
    <property type="match status" value="1"/>
</dbReference>
<gene>
    <name evidence="10" type="primary">trim25</name>
</gene>
<evidence type="ECO:0000313" key="11">
    <source>
        <dbReference type="Proteomes" id="UP000694620"/>
    </source>
</evidence>
<dbReference type="PANTHER" id="PTHR25465">
    <property type="entry name" value="B-BOX DOMAIN CONTAINING"/>
    <property type="match status" value="1"/>
</dbReference>
<keyword evidence="1" id="KW-0399">Innate immunity</keyword>
<dbReference type="GO" id="GO:0045087">
    <property type="term" value="P:innate immune response"/>
    <property type="evidence" value="ECO:0007669"/>
    <property type="project" value="UniProtKB-KW"/>
</dbReference>
<proteinExistence type="predicted"/>
<dbReference type="Proteomes" id="UP000694620">
    <property type="component" value="Chromosome 14"/>
</dbReference>
<evidence type="ECO:0000256" key="2">
    <source>
        <dbReference type="ARBA" id="ARBA00022723"/>
    </source>
</evidence>
<dbReference type="InterPro" id="IPR001870">
    <property type="entry name" value="B30.2/SPRY"/>
</dbReference>
<dbReference type="PROSITE" id="PS50188">
    <property type="entry name" value="B302_SPRY"/>
    <property type="match status" value="1"/>
</dbReference>
<dbReference type="InterPro" id="IPR006574">
    <property type="entry name" value="PRY"/>
</dbReference>
<dbReference type="SUPFAM" id="SSF57845">
    <property type="entry name" value="B-box zinc-binding domain"/>
    <property type="match status" value="1"/>
</dbReference>
<dbReference type="InterPro" id="IPR043136">
    <property type="entry name" value="B30.2/SPRY_sf"/>
</dbReference>
<dbReference type="Gene3D" id="3.30.40.10">
    <property type="entry name" value="Zinc/RING finger domain, C3HC4 (zinc finger)"/>
    <property type="match status" value="1"/>
</dbReference>
<dbReference type="InterPro" id="IPR013083">
    <property type="entry name" value="Znf_RING/FYVE/PHD"/>
</dbReference>
<dbReference type="SMART" id="SM00589">
    <property type="entry name" value="PRY"/>
    <property type="match status" value="1"/>
</dbReference>
<dbReference type="SUPFAM" id="SSF49899">
    <property type="entry name" value="Concanavalin A-like lectins/glucanases"/>
    <property type="match status" value="1"/>
</dbReference>
<keyword evidence="4" id="KW-0862">Zinc</keyword>